<evidence type="ECO:0000256" key="6">
    <source>
        <dbReference type="ARBA" id="ARBA00045223"/>
    </source>
</evidence>
<dbReference type="InterPro" id="IPR001130">
    <property type="entry name" value="TatD-like"/>
</dbReference>
<dbReference type="AlphaFoldDB" id="A0AAN7P9L0"/>
<dbReference type="GO" id="GO:0046872">
    <property type="term" value="F:metal ion binding"/>
    <property type="evidence" value="ECO:0007669"/>
    <property type="project" value="UniProtKB-KW"/>
</dbReference>
<evidence type="ECO:0000256" key="7">
    <source>
        <dbReference type="PIRSR" id="PIRSR005902-1"/>
    </source>
</evidence>
<evidence type="ECO:0000256" key="1">
    <source>
        <dbReference type="ARBA" id="ARBA00009275"/>
    </source>
</evidence>
<accession>A0AAN7P9L0</accession>
<comment type="function">
    <text evidence="6">Deoxyribonuclease which catalyzes (in vitro) the decatenation of kinetoplast DNA, which are circular DNA catenated to each other, producing linear DNA molecules. Plays an important role in chromosomal segregation and cell cycle progression during eye development probably via its DNA decatenation activity.</text>
</comment>
<evidence type="ECO:0000256" key="4">
    <source>
        <dbReference type="ARBA" id="ARBA00022801"/>
    </source>
</evidence>
<dbReference type="CDD" id="cd01310">
    <property type="entry name" value="TatD_DNAse"/>
    <property type="match status" value="1"/>
</dbReference>
<comment type="caution">
    <text evidence="8">The sequence shown here is derived from an EMBL/GenBank/DDBJ whole genome shotgun (WGS) entry which is preliminary data.</text>
</comment>
<dbReference type="InterPro" id="IPR018228">
    <property type="entry name" value="DNase_TatD-rel_CS"/>
</dbReference>
<dbReference type="PANTHER" id="PTHR10060">
    <property type="entry name" value="TATD FAMILY DEOXYRIBONUCLEASE"/>
    <property type="match status" value="1"/>
</dbReference>
<name>A0AAN7P9L0_9COLE</name>
<evidence type="ECO:0000256" key="5">
    <source>
        <dbReference type="ARBA" id="ARBA00039767"/>
    </source>
</evidence>
<dbReference type="SUPFAM" id="SSF51556">
    <property type="entry name" value="Metallo-dependent hydrolases"/>
    <property type="match status" value="1"/>
</dbReference>
<protein>
    <recommendedName>
        <fullName evidence="5">Deoxyribonuclease TATDN1</fullName>
    </recommendedName>
</protein>
<dbReference type="PROSITE" id="PS01091">
    <property type="entry name" value="TATD_3"/>
    <property type="match status" value="1"/>
</dbReference>
<keyword evidence="3 7" id="KW-0479">Metal-binding</keyword>
<evidence type="ECO:0000256" key="3">
    <source>
        <dbReference type="ARBA" id="ARBA00022723"/>
    </source>
</evidence>
<organism evidence="8 9">
    <name type="scientific">Aquatica leii</name>
    <dbReference type="NCBI Taxonomy" id="1421715"/>
    <lineage>
        <taxon>Eukaryota</taxon>
        <taxon>Metazoa</taxon>
        <taxon>Ecdysozoa</taxon>
        <taxon>Arthropoda</taxon>
        <taxon>Hexapoda</taxon>
        <taxon>Insecta</taxon>
        <taxon>Pterygota</taxon>
        <taxon>Neoptera</taxon>
        <taxon>Endopterygota</taxon>
        <taxon>Coleoptera</taxon>
        <taxon>Polyphaga</taxon>
        <taxon>Elateriformia</taxon>
        <taxon>Elateroidea</taxon>
        <taxon>Lampyridae</taxon>
        <taxon>Luciolinae</taxon>
        <taxon>Aquatica</taxon>
    </lineage>
</organism>
<feature type="binding site" evidence="7">
    <location>
        <position position="146"/>
    </location>
    <ligand>
        <name>a divalent metal cation</name>
        <dbReference type="ChEBI" id="CHEBI:60240"/>
        <label>2</label>
    </ligand>
</feature>
<keyword evidence="2" id="KW-0540">Nuclease</keyword>
<proteinExistence type="inferred from homology"/>
<dbReference type="Pfam" id="PF01026">
    <property type="entry name" value="TatD_DNase"/>
    <property type="match status" value="1"/>
</dbReference>
<evidence type="ECO:0000313" key="9">
    <source>
        <dbReference type="Proteomes" id="UP001353858"/>
    </source>
</evidence>
<dbReference type="InterPro" id="IPR050891">
    <property type="entry name" value="TatD-type_Hydrolase"/>
</dbReference>
<comment type="similarity">
    <text evidence="1">Belongs to the metallo-dependent hydrolases superfamily. TatD-type hydrolase family.</text>
</comment>
<dbReference type="GO" id="GO:0008296">
    <property type="term" value="F:3'-5'-DNA exonuclease activity"/>
    <property type="evidence" value="ECO:0007669"/>
    <property type="project" value="TreeGrafter"/>
</dbReference>
<keyword evidence="9" id="KW-1185">Reference proteome</keyword>
<reference evidence="9" key="1">
    <citation type="submission" date="2023-01" db="EMBL/GenBank/DDBJ databases">
        <title>Key to firefly adult light organ development and bioluminescence: homeobox transcription factors regulate luciferase expression and transportation to peroxisome.</title>
        <authorList>
            <person name="Fu X."/>
        </authorList>
    </citation>
    <scope>NUCLEOTIDE SEQUENCE [LARGE SCALE GENOMIC DNA]</scope>
</reference>
<feature type="binding site" evidence="7">
    <location>
        <position position="109"/>
    </location>
    <ligand>
        <name>a divalent metal cation</name>
        <dbReference type="ChEBI" id="CHEBI:60240"/>
        <label>1</label>
    </ligand>
</feature>
<evidence type="ECO:0000256" key="2">
    <source>
        <dbReference type="ARBA" id="ARBA00022722"/>
    </source>
</evidence>
<dbReference type="GO" id="GO:0005829">
    <property type="term" value="C:cytosol"/>
    <property type="evidence" value="ECO:0007669"/>
    <property type="project" value="TreeGrafter"/>
</dbReference>
<dbReference type="EMBL" id="JARPUR010000001">
    <property type="protein sequence ID" value="KAK4883960.1"/>
    <property type="molecule type" value="Genomic_DNA"/>
</dbReference>
<dbReference type="InterPro" id="IPR032466">
    <property type="entry name" value="Metal_Hydrolase"/>
</dbReference>
<evidence type="ECO:0000313" key="8">
    <source>
        <dbReference type="EMBL" id="KAK4883960.1"/>
    </source>
</evidence>
<sequence>MLKFVDIGANLTDTMYTGVYNGSKKHEQDVQYVLQRSWDNGLNKVIITAGNYEDSIKALDLSKTDGRLFTTVGCHPTRCLEFENDPNEYFQKLRKLIEDNKDKVVAIGECGLDYDRTQFCPIDIQKKFFKKQLLLSEEFSLPLFLHCRNAAKDLHEILSEHSNLKGVVHSFDGTVEEANWFIKLGYYIGLNGCSLKTPQNLETVAALPATSILLETDCPWCEIRPSHAGYNLVTEKNRSFPTTKKEKWRKDCAIKSRNEPMNIRQVFDVVATVKKEDPLKLNEIIYNNTIELFFDYK</sequence>
<dbReference type="PIRSF" id="PIRSF005902">
    <property type="entry name" value="DNase_TatD"/>
    <property type="match status" value="1"/>
</dbReference>
<feature type="binding site" evidence="7">
    <location>
        <position position="217"/>
    </location>
    <ligand>
        <name>a divalent metal cation</name>
        <dbReference type="ChEBI" id="CHEBI:60240"/>
        <label>1</label>
    </ligand>
</feature>
<gene>
    <name evidence="8" type="ORF">RN001_000231</name>
</gene>
<dbReference type="Proteomes" id="UP001353858">
    <property type="component" value="Unassembled WGS sequence"/>
</dbReference>
<keyword evidence="4" id="KW-0378">Hydrolase</keyword>
<dbReference type="PANTHER" id="PTHR10060:SF15">
    <property type="entry name" value="DEOXYRIBONUCLEASE TATDN1"/>
    <property type="match status" value="1"/>
</dbReference>
<feature type="binding site" evidence="7">
    <location>
        <position position="169"/>
    </location>
    <ligand>
        <name>a divalent metal cation</name>
        <dbReference type="ChEBI" id="CHEBI:60240"/>
        <label>2</label>
    </ligand>
</feature>
<dbReference type="Gene3D" id="3.20.20.140">
    <property type="entry name" value="Metal-dependent hydrolases"/>
    <property type="match status" value="1"/>
</dbReference>